<dbReference type="Proteomes" id="UP000544127">
    <property type="component" value="Unassembled WGS sequence"/>
</dbReference>
<dbReference type="Pfam" id="PF01335">
    <property type="entry name" value="DED"/>
    <property type="match status" value="1"/>
</dbReference>
<evidence type="ECO:0000259" key="1">
    <source>
        <dbReference type="PROSITE" id="PS50017"/>
    </source>
</evidence>
<feature type="domain" description="Death" evidence="1">
    <location>
        <begin position="98"/>
        <end position="179"/>
    </location>
</feature>
<sequence>MDPFLLLLHEISQRVSKDELTNLVHLCGDKVTKRMKESIRSFMELSIILVEQQAISKDKVDFLEMLLKTIRRDDLVSRVKQFVEEGEVTDPENQPDPNEKPFQVICDNVGKNWKTLVRKLAVSDVKLDRVEAAFPNNLREQLYQSLREWQKSKGRGAKVEDLIKALRSCNMNLVADLVE</sequence>
<feature type="non-terminal residue" evidence="3">
    <location>
        <position position="1"/>
    </location>
</feature>
<protein>
    <submittedName>
        <fullName evidence="3">FADD protein</fullName>
    </submittedName>
</protein>
<accession>A0A7K6BEJ4</accession>
<organism evidence="3 4">
    <name type="scientific">Upupa epops</name>
    <name type="common">Eurasian hoopoe</name>
    <dbReference type="NCBI Taxonomy" id="57439"/>
    <lineage>
        <taxon>Eukaryota</taxon>
        <taxon>Metazoa</taxon>
        <taxon>Chordata</taxon>
        <taxon>Craniata</taxon>
        <taxon>Vertebrata</taxon>
        <taxon>Euteleostomi</taxon>
        <taxon>Archelosauria</taxon>
        <taxon>Archosauria</taxon>
        <taxon>Dinosauria</taxon>
        <taxon>Saurischia</taxon>
        <taxon>Theropoda</taxon>
        <taxon>Coelurosauria</taxon>
        <taxon>Aves</taxon>
        <taxon>Neognathae</taxon>
        <taxon>Neoaves</taxon>
        <taxon>Telluraves</taxon>
        <taxon>Coraciimorphae</taxon>
        <taxon>Bucerotiformes</taxon>
        <taxon>Upupidae</taxon>
        <taxon>Upupa</taxon>
    </lineage>
</organism>
<evidence type="ECO:0000313" key="3">
    <source>
        <dbReference type="EMBL" id="NWV00736.1"/>
    </source>
</evidence>
<gene>
    <name evidence="3" type="primary">Fadd</name>
    <name evidence="3" type="ORF">UPUEPO_R13536</name>
</gene>
<feature type="domain" description="DED" evidence="2">
    <location>
        <begin position="3"/>
        <end position="81"/>
    </location>
</feature>
<dbReference type="OrthoDB" id="100767at2759"/>
<dbReference type="GO" id="GO:0031265">
    <property type="term" value="C:CD95 death-inducing signaling complex"/>
    <property type="evidence" value="ECO:0007669"/>
    <property type="project" value="TreeGrafter"/>
</dbReference>
<dbReference type="SMART" id="SM00031">
    <property type="entry name" value="DED"/>
    <property type="match status" value="1"/>
</dbReference>
<keyword evidence="4" id="KW-1185">Reference proteome</keyword>
<dbReference type="PANTHER" id="PTHR15077">
    <property type="entry name" value="FAS-ASSOCIATING DEATH DOMAIN-CONTAINING PROTEIN FADD"/>
    <property type="match status" value="1"/>
</dbReference>
<dbReference type="Gene3D" id="1.10.533.10">
    <property type="entry name" value="Death Domain, Fas"/>
    <property type="match status" value="2"/>
</dbReference>
<dbReference type="GO" id="GO:0042981">
    <property type="term" value="P:regulation of apoptotic process"/>
    <property type="evidence" value="ECO:0007669"/>
    <property type="project" value="InterPro"/>
</dbReference>
<dbReference type="AlphaFoldDB" id="A0A7K6BEJ4"/>
<proteinExistence type="predicted"/>
<dbReference type="PROSITE" id="PS50168">
    <property type="entry name" value="DED"/>
    <property type="match status" value="1"/>
</dbReference>
<dbReference type="SMART" id="SM00005">
    <property type="entry name" value="DEATH"/>
    <property type="match status" value="1"/>
</dbReference>
<dbReference type="Pfam" id="PF00531">
    <property type="entry name" value="Death"/>
    <property type="match status" value="1"/>
</dbReference>
<dbReference type="InterPro" id="IPR000488">
    <property type="entry name" value="Death_dom"/>
</dbReference>
<dbReference type="GO" id="GO:0005123">
    <property type="term" value="F:death receptor binding"/>
    <property type="evidence" value="ECO:0007669"/>
    <property type="project" value="TreeGrafter"/>
</dbReference>
<feature type="non-terminal residue" evidence="3">
    <location>
        <position position="179"/>
    </location>
</feature>
<dbReference type="InterPro" id="IPR011029">
    <property type="entry name" value="DEATH-like_dom_sf"/>
</dbReference>
<dbReference type="SUPFAM" id="SSF47986">
    <property type="entry name" value="DEATH domain"/>
    <property type="match status" value="2"/>
</dbReference>
<name>A0A7K6BEJ4_UPUEP</name>
<dbReference type="GO" id="GO:0089720">
    <property type="term" value="F:caspase binding"/>
    <property type="evidence" value="ECO:0007669"/>
    <property type="project" value="TreeGrafter"/>
</dbReference>
<dbReference type="InterPro" id="IPR016729">
    <property type="entry name" value="FADD"/>
</dbReference>
<reference evidence="3 4" key="1">
    <citation type="submission" date="2019-09" db="EMBL/GenBank/DDBJ databases">
        <title>Bird 10,000 Genomes (B10K) Project - Family phase.</title>
        <authorList>
            <person name="Zhang G."/>
        </authorList>
    </citation>
    <scope>NUCLEOTIDE SEQUENCE [LARGE SCALE GENOMIC DNA]</scope>
    <source>
        <strain evidence="3">B10K-DU-012-37</strain>
    </source>
</reference>
<dbReference type="FunFam" id="1.10.533.10:FF:000059">
    <property type="entry name" value="Fas-associated via death domain"/>
    <property type="match status" value="1"/>
</dbReference>
<dbReference type="InterPro" id="IPR001875">
    <property type="entry name" value="DED_dom"/>
</dbReference>
<dbReference type="CDD" id="cd08336">
    <property type="entry name" value="DED_FADD"/>
    <property type="match status" value="1"/>
</dbReference>
<dbReference type="GO" id="GO:0097191">
    <property type="term" value="P:extrinsic apoptotic signaling pathway"/>
    <property type="evidence" value="ECO:0007669"/>
    <property type="project" value="TreeGrafter"/>
</dbReference>
<dbReference type="PANTHER" id="PTHR15077:SF10">
    <property type="entry name" value="FAS-ASSOCIATED DEATH DOMAIN PROTEIN"/>
    <property type="match status" value="1"/>
</dbReference>
<comment type="caution">
    <text evidence="3">The sequence shown here is derived from an EMBL/GenBank/DDBJ whole genome shotgun (WGS) entry which is preliminary data.</text>
</comment>
<evidence type="ECO:0000313" key="4">
    <source>
        <dbReference type="Proteomes" id="UP000544127"/>
    </source>
</evidence>
<dbReference type="GO" id="GO:0045089">
    <property type="term" value="P:positive regulation of innate immune response"/>
    <property type="evidence" value="ECO:0007669"/>
    <property type="project" value="TreeGrafter"/>
</dbReference>
<dbReference type="EMBL" id="VZRI01013102">
    <property type="protein sequence ID" value="NWV00736.1"/>
    <property type="molecule type" value="Genomic_DNA"/>
</dbReference>
<dbReference type="PROSITE" id="PS50017">
    <property type="entry name" value="DEATH_DOMAIN"/>
    <property type="match status" value="1"/>
</dbReference>
<evidence type="ECO:0000259" key="2">
    <source>
        <dbReference type="PROSITE" id="PS50168"/>
    </source>
</evidence>